<sequence>MPPAPSARLGCGFASFSGGADNEIRNQCRGPAGGLESVRTAEANGKDTNKPLPTGPGLRRTSRGEKKAVRLMRRSEADGRNIGNDAKKQRTPQYPTANPSSLNAPTLNSGETDQLGSPLLKCDLHGTRSLIFRAYPVQFLDGPLVRGATARLKAAA</sequence>
<evidence type="ECO:0000313" key="3">
    <source>
        <dbReference type="Proteomes" id="UP001152622"/>
    </source>
</evidence>
<accession>A0A9Q1J493</accession>
<dbReference type="AlphaFoldDB" id="A0A9Q1J493"/>
<gene>
    <name evidence="2" type="ORF">SKAU_G00140990</name>
</gene>
<keyword evidence="3" id="KW-1185">Reference proteome</keyword>
<organism evidence="2 3">
    <name type="scientific">Synaphobranchus kaupii</name>
    <name type="common">Kaup's arrowtooth eel</name>
    <dbReference type="NCBI Taxonomy" id="118154"/>
    <lineage>
        <taxon>Eukaryota</taxon>
        <taxon>Metazoa</taxon>
        <taxon>Chordata</taxon>
        <taxon>Craniata</taxon>
        <taxon>Vertebrata</taxon>
        <taxon>Euteleostomi</taxon>
        <taxon>Actinopterygii</taxon>
        <taxon>Neopterygii</taxon>
        <taxon>Teleostei</taxon>
        <taxon>Anguilliformes</taxon>
        <taxon>Synaphobranchidae</taxon>
        <taxon>Synaphobranchus</taxon>
    </lineage>
</organism>
<name>A0A9Q1J493_SYNKA</name>
<comment type="caution">
    <text evidence="2">The sequence shown here is derived from an EMBL/GenBank/DDBJ whole genome shotgun (WGS) entry which is preliminary data.</text>
</comment>
<feature type="compositionally biased region" description="Basic and acidic residues" evidence="1">
    <location>
        <begin position="62"/>
        <end position="79"/>
    </location>
</feature>
<reference evidence="2" key="1">
    <citation type="journal article" date="2023" name="Science">
        <title>Genome structures resolve the early diversification of teleost fishes.</title>
        <authorList>
            <person name="Parey E."/>
            <person name="Louis A."/>
            <person name="Montfort J."/>
            <person name="Bouchez O."/>
            <person name="Roques C."/>
            <person name="Iampietro C."/>
            <person name="Lluch J."/>
            <person name="Castinel A."/>
            <person name="Donnadieu C."/>
            <person name="Desvignes T."/>
            <person name="Floi Bucao C."/>
            <person name="Jouanno E."/>
            <person name="Wen M."/>
            <person name="Mejri S."/>
            <person name="Dirks R."/>
            <person name="Jansen H."/>
            <person name="Henkel C."/>
            <person name="Chen W.J."/>
            <person name="Zahm M."/>
            <person name="Cabau C."/>
            <person name="Klopp C."/>
            <person name="Thompson A.W."/>
            <person name="Robinson-Rechavi M."/>
            <person name="Braasch I."/>
            <person name="Lecointre G."/>
            <person name="Bobe J."/>
            <person name="Postlethwait J.H."/>
            <person name="Berthelot C."/>
            <person name="Roest Crollius H."/>
            <person name="Guiguen Y."/>
        </authorList>
    </citation>
    <scope>NUCLEOTIDE SEQUENCE</scope>
    <source>
        <strain evidence="2">WJC10195</strain>
    </source>
</reference>
<feature type="compositionally biased region" description="Polar residues" evidence="1">
    <location>
        <begin position="91"/>
        <end position="112"/>
    </location>
</feature>
<proteinExistence type="predicted"/>
<protein>
    <submittedName>
        <fullName evidence="2">Uncharacterized protein</fullName>
    </submittedName>
</protein>
<dbReference type="EMBL" id="JAINUF010000004">
    <property type="protein sequence ID" value="KAJ8365268.1"/>
    <property type="molecule type" value="Genomic_DNA"/>
</dbReference>
<evidence type="ECO:0000313" key="2">
    <source>
        <dbReference type="EMBL" id="KAJ8365268.1"/>
    </source>
</evidence>
<evidence type="ECO:0000256" key="1">
    <source>
        <dbReference type="SAM" id="MobiDB-lite"/>
    </source>
</evidence>
<dbReference type="Proteomes" id="UP001152622">
    <property type="component" value="Chromosome 4"/>
</dbReference>
<feature type="region of interest" description="Disordered" evidence="1">
    <location>
        <begin position="18"/>
        <end position="112"/>
    </location>
</feature>